<name>A0A1W1XUT1_9NEIS</name>
<keyword evidence="3" id="KW-1185">Reference proteome</keyword>
<gene>
    <name evidence="2" type="ORF">SAMN02745857_02926</name>
</gene>
<dbReference type="STRING" id="1121001.SAMN02745857_02926"/>
<evidence type="ECO:0000313" key="2">
    <source>
        <dbReference type="EMBL" id="SMC27657.1"/>
    </source>
</evidence>
<reference evidence="2 3" key="1">
    <citation type="submission" date="2017-04" db="EMBL/GenBank/DDBJ databases">
        <authorList>
            <person name="Afonso C.L."/>
            <person name="Miller P.J."/>
            <person name="Scott M.A."/>
            <person name="Spackman E."/>
            <person name="Goraichik I."/>
            <person name="Dimitrov K.M."/>
            <person name="Suarez D.L."/>
            <person name="Swayne D.E."/>
        </authorList>
    </citation>
    <scope>NUCLEOTIDE SEQUENCE [LARGE SCALE GENOMIC DNA]</scope>
    <source>
        <strain evidence="2 3">DSM 23236</strain>
    </source>
</reference>
<proteinExistence type="predicted"/>
<dbReference type="EMBL" id="FWXD01000018">
    <property type="protein sequence ID" value="SMC27657.1"/>
    <property type="molecule type" value="Genomic_DNA"/>
</dbReference>
<organism evidence="2 3">
    <name type="scientific">Andreprevotia lacus DSM 23236</name>
    <dbReference type="NCBI Taxonomy" id="1121001"/>
    <lineage>
        <taxon>Bacteria</taxon>
        <taxon>Pseudomonadati</taxon>
        <taxon>Pseudomonadota</taxon>
        <taxon>Betaproteobacteria</taxon>
        <taxon>Neisseriales</taxon>
        <taxon>Chitinibacteraceae</taxon>
        <taxon>Andreprevotia</taxon>
    </lineage>
</organism>
<protein>
    <submittedName>
        <fullName evidence="2">Uncharacterized protein</fullName>
    </submittedName>
</protein>
<dbReference type="Proteomes" id="UP000192761">
    <property type="component" value="Unassembled WGS sequence"/>
</dbReference>
<feature type="region of interest" description="Disordered" evidence="1">
    <location>
        <begin position="26"/>
        <end position="50"/>
    </location>
</feature>
<evidence type="ECO:0000256" key="1">
    <source>
        <dbReference type="SAM" id="MobiDB-lite"/>
    </source>
</evidence>
<dbReference type="AlphaFoldDB" id="A0A1W1XUT1"/>
<sequence length="130" mass="14008">MVMSVDPLQRAPAILALLRQQLRTAGASPRGAKQVAGKPAQTSARKKSEQELEKKLVARIKFIKPDDPQRQKKAFTAYIEAAVLAELGSGLVNEAGFHDMIDTICAQMLAEPALAQDIATVADQLLATSR</sequence>
<accession>A0A1W1XUT1</accession>
<evidence type="ECO:0000313" key="3">
    <source>
        <dbReference type="Proteomes" id="UP000192761"/>
    </source>
</evidence>